<dbReference type="SUPFAM" id="SSF57798">
    <property type="entry name" value="Casein kinase II beta subunit"/>
    <property type="match status" value="1"/>
</dbReference>
<comment type="subunit">
    <text evidence="3">Tetramer of two alpha and two beta subunits.</text>
</comment>
<dbReference type="GO" id="GO:0019887">
    <property type="term" value="F:protein kinase regulator activity"/>
    <property type="evidence" value="ECO:0007669"/>
    <property type="project" value="InterPro"/>
</dbReference>
<dbReference type="GO" id="GO:0005737">
    <property type="term" value="C:cytoplasm"/>
    <property type="evidence" value="ECO:0007669"/>
    <property type="project" value="TreeGrafter"/>
</dbReference>
<reference evidence="6" key="1">
    <citation type="submission" date="2015-06" db="EMBL/GenBank/DDBJ databases">
        <title>Expansion of signal transduction pathways in fungi by whole-genome duplication.</title>
        <authorList>
            <consortium name="DOE Joint Genome Institute"/>
            <person name="Corrochano L.M."/>
            <person name="Kuo A."/>
            <person name="Marcet-Houben M."/>
            <person name="Polaino S."/>
            <person name="Salamov A."/>
            <person name="Villalobos J.M."/>
            <person name="Alvarez M.I."/>
            <person name="Avalos J."/>
            <person name="Benito E.P."/>
            <person name="Benoit I."/>
            <person name="Burger G."/>
            <person name="Camino L.P."/>
            <person name="Canovas D."/>
            <person name="Cerda-Olmedo E."/>
            <person name="Cheng J.-F."/>
            <person name="Dominguez A."/>
            <person name="Elias M."/>
            <person name="Eslava A.P."/>
            <person name="Glaser F."/>
            <person name="Grimwood J."/>
            <person name="Gutierrez G."/>
            <person name="Heitman J."/>
            <person name="Henrissat B."/>
            <person name="Iturriaga E.A."/>
            <person name="Lang B.F."/>
            <person name="Lavin J.L."/>
            <person name="Lee S."/>
            <person name="Li W."/>
            <person name="Lindquist E."/>
            <person name="Lopez-Garcia S."/>
            <person name="Luque E.M."/>
            <person name="Marcos A.T."/>
            <person name="Martin J."/>
            <person name="McCluskey K."/>
            <person name="Medina H.R."/>
            <person name="Miralles-Duran A."/>
            <person name="Miyazaki A."/>
            <person name="Munoz-Torres E."/>
            <person name="Oguiza J.A."/>
            <person name="Ohm R."/>
            <person name="Olmedo M."/>
            <person name="Orejas M."/>
            <person name="Ortiz-Castellanos L."/>
            <person name="Pisabarro A.G."/>
            <person name="Rodriguez-Romero J."/>
            <person name="Ruiz-Herrera J."/>
            <person name="Ruiz-Vazquez R."/>
            <person name="Sanz C."/>
            <person name="Schackwitz W."/>
            <person name="Schmutz J."/>
            <person name="Shahriari M."/>
            <person name="Shelest E."/>
            <person name="Silva-Franco F."/>
            <person name="Soanes D."/>
            <person name="Syed K."/>
            <person name="Tagua V.G."/>
            <person name="Talbot N.J."/>
            <person name="Thon M."/>
            <person name="De vries R.P."/>
            <person name="Wiebenga A."/>
            <person name="Yadav J.S."/>
            <person name="Braun E.L."/>
            <person name="Baker S."/>
            <person name="Garre V."/>
            <person name="Horwitz B."/>
            <person name="Torres-Martinez S."/>
            <person name="Idnurm A."/>
            <person name="Herrera-Estrella A."/>
            <person name="Gabaldon T."/>
            <person name="Grigoriev I.V."/>
        </authorList>
    </citation>
    <scope>NUCLEOTIDE SEQUENCE [LARGE SCALE GENOMIC DNA]</scope>
    <source>
        <strain evidence="6">NRRL 1555(-)</strain>
    </source>
</reference>
<evidence type="ECO:0000256" key="2">
    <source>
        <dbReference type="ARBA" id="ARBA00045899"/>
    </source>
</evidence>
<dbReference type="GO" id="GO:0034456">
    <property type="term" value="C:UTP-C complex"/>
    <property type="evidence" value="ECO:0007669"/>
    <property type="project" value="TreeGrafter"/>
</dbReference>
<dbReference type="OrthoDB" id="2275560at2759"/>
<dbReference type="GO" id="GO:0005956">
    <property type="term" value="C:protein kinase CK2 complex"/>
    <property type="evidence" value="ECO:0007669"/>
    <property type="project" value="UniProtKB-UniRule"/>
</dbReference>
<feature type="compositionally biased region" description="Acidic residues" evidence="4">
    <location>
        <begin position="268"/>
        <end position="291"/>
    </location>
</feature>
<organism evidence="5 6">
    <name type="scientific">Phycomyces blakesleeanus (strain ATCC 8743b / DSM 1359 / FGSC 10004 / NBRC 33097 / NRRL 1555)</name>
    <dbReference type="NCBI Taxonomy" id="763407"/>
    <lineage>
        <taxon>Eukaryota</taxon>
        <taxon>Fungi</taxon>
        <taxon>Fungi incertae sedis</taxon>
        <taxon>Mucoromycota</taxon>
        <taxon>Mucoromycotina</taxon>
        <taxon>Mucoromycetes</taxon>
        <taxon>Mucorales</taxon>
        <taxon>Phycomycetaceae</taxon>
        <taxon>Phycomyces</taxon>
    </lineage>
</organism>
<feature type="region of interest" description="Disordered" evidence="4">
    <location>
        <begin position="101"/>
        <end position="122"/>
    </location>
</feature>
<gene>
    <name evidence="5" type="ORF">PHYBLDRAFT_106612</name>
</gene>
<sequence>MDRFFSTAATTGDGADFKFGKLDENYKRNTNDSSEPEDDSVTNSSSSLQSWISWFCSLSGHEFYAEVPEDFIEDDFNLTGLSALVPYYNEALEMILDVEPEEYTDDDGQSKDDATLKDDEDENDGLVEPYAVMLYGLIHQRYLLTRNGQRLMAERYASGQFGFCPRVYCGRCPILPCGRFEEAGQESIRMYCPRCMDLYSAPSSVHQCIDGAHFGSTYHHLLFLAYPELVPAPKRHIYQPRIFGFRVNEKSQAGPRMQWLRMRPSNYVDDEDSEDMEEERENPDDDSLEEEAVGKVNRHDVTAR</sequence>
<dbReference type="PANTHER" id="PTHR11740:SF0">
    <property type="entry name" value="CASEIN KINASE II SUBUNIT BETA"/>
    <property type="match status" value="1"/>
</dbReference>
<dbReference type="Gene3D" id="2.20.25.20">
    <property type="match status" value="1"/>
</dbReference>
<dbReference type="AlphaFoldDB" id="A0A167QFG3"/>
<dbReference type="Pfam" id="PF01214">
    <property type="entry name" value="CK_II_beta"/>
    <property type="match status" value="1"/>
</dbReference>
<dbReference type="FunFam" id="2.20.25.20:FF:000001">
    <property type="entry name" value="Casein kinase II subunit beta"/>
    <property type="match status" value="1"/>
</dbReference>
<dbReference type="InterPro" id="IPR000704">
    <property type="entry name" value="Casein_kinase_II_reg-sub"/>
</dbReference>
<dbReference type="Gene3D" id="1.10.1820.10">
    <property type="entry name" value="protein kinase ck2 holoenzyme, chain C, domain 1"/>
    <property type="match status" value="1"/>
</dbReference>
<accession>A0A167QFG3</accession>
<dbReference type="EMBL" id="KV440972">
    <property type="protein sequence ID" value="OAD79619.1"/>
    <property type="molecule type" value="Genomic_DNA"/>
</dbReference>
<dbReference type="SMART" id="SM01085">
    <property type="entry name" value="CK_II_beta"/>
    <property type="match status" value="1"/>
</dbReference>
<dbReference type="InParanoid" id="A0A167QFG3"/>
<dbReference type="PANTHER" id="PTHR11740">
    <property type="entry name" value="CASEIN KINASE II SUBUNIT BETA"/>
    <property type="match status" value="1"/>
</dbReference>
<dbReference type="STRING" id="763407.A0A167QFG3"/>
<dbReference type="InterPro" id="IPR016149">
    <property type="entry name" value="Casein_kin_II_reg-sub_N"/>
</dbReference>
<dbReference type="VEuPathDB" id="FungiDB:PHYBLDRAFT_106612"/>
<comment type="similarity">
    <text evidence="1 3">Belongs to the casein kinase 2 subunit beta family.</text>
</comment>
<dbReference type="InterPro" id="IPR035991">
    <property type="entry name" value="Casein_kinase_II_beta-like"/>
</dbReference>
<dbReference type="FunCoup" id="A0A167QFG3">
    <property type="interactions" value="165"/>
</dbReference>
<dbReference type="Proteomes" id="UP000077315">
    <property type="component" value="Unassembled WGS sequence"/>
</dbReference>
<protein>
    <recommendedName>
        <fullName evidence="3">Casein kinase II subunit beta</fullName>
        <shortName evidence="3">CK II beta</shortName>
    </recommendedName>
</protein>
<name>A0A167QFG3_PHYB8</name>
<evidence type="ECO:0000256" key="1">
    <source>
        <dbReference type="ARBA" id="ARBA00006941"/>
    </source>
</evidence>
<dbReference type="RefSeq" id="XP_018297659.1">
    <property type="nucleotide sequence ID" value="XM_018427953.1"/>
</dbReference>
<evidence type="ECO:0000256" key="4">
    <source>
        <dbReference type="SAM" id="MobiDB-lite"/>
    </source>
</evidence>
<dbReference type="PRINTS" id="PR00472">
    <property type="entry name" value="CASNKINASEII"/>
</dbReference>
<dbReference type="GeneID" id="28988859"/>
<dbReference type="GO" id="GO:0006359">
    <property type="term" value="P:regulation of transcription by RNA polymerase III"/>
    <property type="evidence" value="ECO:0007669"/>
    <property type="project" value="TreeGrafter"/>
</dbReference>
<keyword evidence="6" id="KW-1185">Reference proteome</keyword>
<feature type="compositionally biased region" description="Basic and acidic residues" evidence="4">
    <location>
        <begin position="108"/>
        <end position="117"/>
    </location>
</feature>
<comment type="function">
    <text evidence="2 3">Regulatory subunit of casein kinase II/CK2. As part of the kinase complex regulates the basal catalytic activity of the alpha subunit a constitutively active serine/threonine-protein kinase that phosphorylates a large number of substrates containing acidic residues C-terminal to the phosphorylated serine or threonine.</text>
</comment>
<proteinExistence type="inferred from homology"/>
<evidence type="ECO:0000256" key="3">
    <source>
        <dbReference type="RuleBase" id="RU361268"/>
    </source>
</evidence>
<evidence type="ECO:0000313" key="5">
    <source>
        <dbReference type="EMBL" id="OAD79619.1"/>
    </source>
</evidence>
<feature type="region of interest" description="Disordered" evidence="4">
    <location>
        <begin position="261"/>
        <end position="304"/>
    </location>
</feature>
<evidence type="ECO:0000313" key="6">
    <source>
        <dbReference type="Proteomes" id="UP000077315"/>
    </source>
</evidence>